<dbReference type="Proteomes" id="UP000824161">
    <property type="component" value="Unassembled WGS sequence"/>
</dbReference>
<proteinExistence type="predicted"/>
<reference evidence="1" key="2">
    <citation type="journal article" date="2021" name="PeerJ">
        <title>Extensive microbial diversity within the chicken gut microbiome revealed by metagenomics and culture.</title>
        <authorList>
            <person name="Gilroy R."/>
            <person name="Ravi A."/>
            <person name="Getino M."/>
            <person name="Pursley I."/>
            <person name="Horton D.L."/>
            <person name="Alikhan N.F."/>
            <person name="Baker D."/>
            <person name="Gharbi K."/>
            <person name="Hall N."/>
            <person name="Watson M."/>
            <person name="Adriaenssens E.M."/>
            <person name="Foster-Nyarko E."/>
            <person name="Jarju S."/>
            <person name="Secka A."/>
            <person name="Antonio M."/>
            <person name="Oren A."/>
            <person name="Chaudhuri R.R."/>
            <person name="La Ragione R."/>
            <person name="Hildebrand F."/>
            <person name="Pallen M.J."/>
        </authorList>
    </citation>
    <scope>NUCLEOTIDE SEQUENCE</scope>
    <source>
        <strain evidence="1">1383</strain>
    </source>
</reference>
<organism evidence="1 2">
    <name type="scientific">Candidatus Merdimorpha stercoravium</name>
    <dbReference type="NCBI Taxonomy" id="2840863"/>
    <lineage>
        <taxon>Bacteria</taxon>
        <taxon>Pseudomonadati</taxon>
        <taxon>Bacteroidota</taxon>
        <taxon>Flavobacteriia</taxon>
        <taxon>Flavobacteriales</taxon>
        <taxon>Candidatus Merdimorpha</taxon>
    </lineage>
</organism>
<evidence type="ECO:0000313" key="1">
    <source>
        <dbReference type="EMBL" id="HIT97723.1"/>
    </source>
</evidence>
<protein>
    <submittedName>
        <fullName evidence="1">Uncharacterized protein</fullName>
    </submittedName>
</protein>
<name>A0A9D1H8Q9_9FLAO</name>
<comment type="caution">
    <text evidence="1">The sequence shown here is derived from an EMBL/GenBank/DDBJ whole genome shotgun (WGS) entry which is preliminary data.</text>
</comment>
<sequence length="124" mass="14434">MKNKYILFPEYISHAEDYLFFCVQLGVKSYTVIYDVREQTTVAAEKISAFPFENISLKFSQGDRIVHVKDAYSLLASRSFLLEQFSKYPEALEASVVQRYEEVLSTVKEEDNPVLFLFRLKGKE</sequence>
<accession>A0A9D1H8Q9</accession>
<reference evidence="1" key="1">
    <citation type="submission" date="2020-10" db="EMBL/GenBank/DDBJ databases">
        <authorList>
            <person name="Gilroy R."/>
        </authorList>
    </citation>
    <scope>NUCLEOTIDE SEQUENCE</scope>
    <source>
        <strain evidence="1">1383</strain>
    </source>
</reference>
<gene>
    <name evidence="1" type="ORF">IAC44_02695</name>
</gene>
<dbReference type="EMBL" id="DVLY01000062">
    <property type="protein sequence ID" value="HIT97723.1"/>
    <property type="molecule type" value="Genomic_DNA"/>
</dbReference>
<dbReference type="AlphaFoldDB" id="A0A9D1H8Q9"/>
<evidence type="ECO:0000313" key="2">
    <source>
        <dbReference type="Proteomes" id="UP000824161"/>
    </source>
</evidence>